<gene>
    <name evidence="2" type="ORF">E6O75_ATG01634</name>
</gene>
<dbReference type="PANTHER" id="PTHR10285">
    <property type="entry name" value="URIDINE KINASE"/>
    <property type="match status" value="1"/>
</dbReference>
<dbReference type="AlphaFoldDB" id="A0A4Z1P0F1"/>
<protein>
    <submittedName>
        <fullName evidence="2">Gb</fullName>
    </submittedName>
</protein>
<evidence type="ECO:0000313" key="2">
    <source>
        <dbReference type="EMBL" id="TID13656.1"/>
    </source>
</evidence>
<dbReference type="Gene3D" id="3.40.50.300">
    <property type="entry name" value="P-loop containing nucleotide triphosphate hydrolases"/>
    <property type="match status" value="1"/>
</dbReference>
<reference evidence="2 3" key="1">
    <citation type="submission" date="2019-04" db="EMBL/GenBank/DDBJ databases">
        <title>High contiguity whole genome sequence and gene annotation resource for two Venturia nashicola isolates.</title>
        <authorList>
            <person name="Prokchorchik M."/>
            <person name="Won K."/>
            <person name="Lee Y."/>
            <person name="Choi E.D."/>
            <person name="Segonzac C."/>
            <person name="Sohn K.H."/>
        </authorList>
    </citation>
    <scope>NUCLEOTIDE SEQUENCE [LARGE SCALE GENOMIC DNA]</scope>
    <source>
        <strain evidence="2 3">PRI2</strain>
    </source>
</reference>
<proteinExistence type="predicted"/>
<dbReference type="OrthoDB" id="6362633at2759"/>
<sequence>MEDQVNRLVEKVWDKFQTLPRSQRYLIAISGIPGSGKTTLSTTLSTRLNDLHLASSPGTASSGNVIATAIPMDGYHLTRSQLSSLPNPQNAHARRGAAFTFDGEKYLQLVRKLREPLLPETTTMYAPSFDHKKKDPVENDIPISPSMRICIFEGNYCALSKPPWSNAASLMDDIYFVSVPFPTAKRRLIRRHIEAGIASNESEAAQRADENDLVNGREIVENQVRIDEVIESREDGEWAPDGQVQRQERKTSRPTLEAEGSSFDCINLCIC</sequence>
<dbReference type="InterPro" id="IPR027417">
    <property type="entry name" value="P-loop_NTPase"/>
</dbReference>
<dbReference type="Proteomes" id="UP000298493">
    <property type="component" value="Unassembled WGS sequence"/>
</dbReference>
<keyword evidence="3" id="KW-1185">Reference proteome</keyword>
<dbReference type="EMBL" id="SNSC02000025">
    <property type="protein sequence ID" value="TID13656.1"/>
    <property type="molecule type" value="Genomic_DNA"/>
</dbReference>
<dbReference type="SUPFAM" id="SSF52540">
    <property type="entry name" value="P-loop containing nucleoside triphosphate hydrolases"/>
    <property type="match status" value="1"/>
</dbReference>
<organism evidence="2 3">
    <name type="scientific">Venturia nashicola</name>
    <dbReference type="NCBI Taxonomy" id="86259"/>
    <lineage>
        <taxon>Eukaryota</taxon>
        <taxon>Fungi</taxon>
        <taxon>Dikarya</taxon>
        <taxon>Ascomycota</taxon>
        <taxon>Pezizomycotina</taxon>
        <taxon>Dothideomycetes</taxon>
        <taxon>Pleosporomycetidae</taxon>
        <taxon>Venturiales</taxon>
        <taxon>Venturiaceae</taxon>
        <taxon>Venturia</taxon>
    </lineage>
</organism>
<name>A0A4Z1P0F1_9PEZI</name>
<accession>A0A4Z1P0F1</accession>
<feature type="region of interest" description="Disordered" evidence="1">
    <location>
        <begin position="236"/>
        <end position="256"/>
    </location>
</feature>
<comment type="caution">
    <text evidence="2">The sequence shown here is derived from an EMBL/GenBank/DDBJ whole genome shotgun (WGS) entry which is preliminary data.</text>
</comment>
<evidence type="ECO:0000256" key="1">
    <source>
        <dbReference type="SAM" id="MobiDB-lite"/>
    </source>
</evidence>
<dbReference type="STRING" id="86259.A0A4Z1P0F1"/>
<evidence type="ECO:0000313" key="3">
    <source>
        <dbReference type="Proteomes" id="UP000298493"/>
    </source>
</evidence>